<dbReference type="NCBIfam" id="TIGR00594">
    <property type="entry name" value="polc"/>
    <property type="match status" value="1"/>
</dbReference>
<evidence type="ECO:0000313" key="8">
    <source>
        <dbReference type="EMBL" id="AEV32353.1"/>
    </source>
</evidence>
<keyword evidence="2" id="KW-0808">Transferase</keyword>
<dbReference type="SMART" id="SM00481">
    <property type="entry name" value="POLIIIAc"/>
    <property type="match status" value="1"/>
</dbReference>
<keyword evidence="5 8" id="KW-0239">DNA-directed DNA polymerase</keyword>
<dbReference type="InterPro" id="IPR029460">
    <property type="entry name" value="DNAPol_HHH"/>
</dbReference>
<sequence length="984" mass="113877">MLNNHSTYSFTYGCLSPKEMLDWAVESGLHELVLTDINSTAAGIEFVRLAKEANIRPILGIDFRNGTDQQFVGLAMNNEGYAELNKFLSKHQMNGNPIPAEAEFSHCFVIYPFLKAPNRKLHENEFVGVHPSQLIKLKFSEWKNRTDKLVILHTNTFRNKRDYNTHRLLRAIDQNVLLSKLPESEQATLKDTYTTPSELESAFEEFPKIIENTRRVLEQCSIDFEFKNYHKTQNQSIWTPNGTMADDREKIHSLCREGLQYRYGNNPSKEVLDRVDKELEVLEKRGFYSYFLINWDIVNYARRNNYFYVGRGSGANSLVAYLLRITDVDPIELDLYFERFMNMRRQSPPDFDVDFSWRDRQDVTRYIFERYPKAALLGSHTTFKYRAVTRELGKVLGLPSRDIDELSSPPNRPHNLDDMQKLVLKYGKLIENFPHNMTIHSSGILIPQQEVYQFGATFLPPKGFPTTHFDMYSAEDVGLYKFDILGQRGLGKIKDAVEIVKKNQPEASEIDIHHPRPFYHDEKIKALLREGKTMACFYVESPAMRGLLKKLRGDTYRSLVAASSIIRPGVAKSGMMTEYIKRFRQPETRKYTHPKLAEILSETYGVMVYQEDVLKVAHFFAGLTLEESDILRRGMSWKFKERNRFNEVRDKFFSNCNSFGYDPAISQEVWRQIESFGNFAFAKGHSASYAVESYQSLYLKAYFPLEYMVATINNGGGFYSVETYVNEARLHGGIIEAPCVNRSAIETSIDGTHIFLGFNLMQELEEKVIGRMMMERNRNGTFESLQNFLDRVEISLDQLVILIRINAFRTLNPDKKKLLWEAHFILGGAKKSAPVSDLFRTTPKKLEIPKLEYNQHEKAVDEIEILGFPLTSPFDLVPQLPQGTILAKDMENYIGKEVSMCGYLIHVRNLNTRSKNPQHMQFGCFFDIEGNFIDSVHFPQVAAKYKFQGRGVYLLKGQILEDFDFVNLEVTYMERLPYVDFHEV</sequence>
<accession>G8R7K0</accession>
<evidence type="ECO:0000256" key="3">
    <source>
        <dbReference type="ARBA" id="ARBA00022695"/>
    </source>
</evidence>
<dbReference type="PANTHER" id="PTHR32294">
    <property type="entry name" value="DNA POLYMERASE III SUBUNIT ALPHA"/>
    <property type="match status" value="1"/>
</dbReference>
<dbReference type="Gene3D" id="3.20.20.140">
    <property type="entry name" value="Metal-dependent hydrolases"/>
    <property type="match status" value="2"/>
</dbReference>
<dbReference type="InterPro" id="IPR003141">
    <property type="entry name" value="Pol/His_phosphatase_N"/>
</dbReference>
<dbReference type="InterPro" id="IPR040982">
    <property type="entry name" value="DNA_pol3_finger"/>
</dbReference>
<dbReference type="Pfam" id="PF14579">
    <property type="entry name" value="HHH_6"/>
    <property type="match status" value="1"/>
</dbReference>
<evidence type="ECO:0000256" key="1">
    <source>
        <dbReference type="ARBA" id="ARBA00012417"/>
    </source>
</evidence>
<proteinExistence type="predicted"/>
<comment type="catalytic activity">
    <reaction evidence="6">
        <text>DNA(n) + a 2'-deoxyribonucleoside 5'-triphosphate = DNA(n+1) + diphosphate</text>
        <dbReference type="Rhea" id="RHEA:22508"/>
        <dbReference type="Rhea" id="RHEA-COMP:17339"/>
        <dbReference type="Rhea" id="RHEA-COMP:17340"/>
        <dbReference type="ChEBI" id="CHEBI:33019"/>
        <dbReference type="ChEBI" id="CHEBI:61560"/>
        <dbReference type="ChEBI" id="CHEBI:173112"/>
        <dbReference type="EC" id="2.7.7.7"/>
    </reaction>
</comment>
<dbReference type="PATRIC" id="fig|926562.3.peg.1365"/>
<dbReference type="InterPro" id="IPR016195">
    <property type="entry name" value="Pol/histidinol_Pase-like"/>
</dbReference>
<dbReference type="GO" id="GO:0006260">
    <property type="term" value="P:DNA replication"/>
    <property type="evidence" value="ECO:0007669"/>
    <property type="project" value="UniProtKB-KW"/>
</dbReference>
<dbReference type="GO" id="GO:0003887">
    <property type="term" value="F:DNA-directed DNA polymerase activity"/>
    <property type="evidence" value="ECO:0007669"/>
    <property type="project" value="UniProtKB-KW"/>
</dbReference>
<name>G8R7K0_OWEHD</name>
<dbReference type="InterPro" id="IPR011708">
    <property type="entry name" value="DNA_pol3_alpha_NTPase_dom"/>
</dbReference>
<reference evidence="8 9" key="1">
    <citation type="journal article" date="2012" name="Stand. Genomic Sci.">
        <title>Genome sequence of the orange-pigmented seawater bacterium Owenweeksia hongkongensis type strain (UST20020801(T)).</title>
        <authorList>
            <person name="Riedel T."/>
            <person name="Held B."/>
            <person name="Nolan M."/>
            <person name="Lucas S."/>
            <person name="Lapidus A."/>
            <person name="Tice H."/>
            <person name="Del Rio T.G."/>
            <person name="Cheng J.F."/>
            <person name="Han C."/>
            <person name="Tapia R."/>
            <person name="Goodwin L.A."/>
            <person name="Pitluck S."/>
            <person name="Liolios K."/>
            <person name="Mavromatis K."/>
            <person name="Pagani I."/>
            <person name="Ivanova N."/>
            <person name="Mikhailova N."/>
            <person name="Pati A."/>
            <person name="Chen A."/>
            <person name="Palaniappan K."/>
            <person name="Rohde M."/>
            <person name="Tindall B.J."/>
            <person name="Detter J.C."/>
            <person name="Goker M."/>
            <person name="Woyke T."/>
            <person name="Bristow J."/>
            <person name="Eisen J.A."/>
            <person name="Markowitz V."/>
            <person name="Hugenholtz P."/>
            <person name="Klenk H.P."/>
            <person name="Kyrpides N.C."/>
        </authorList>
    </citation>
    <scope>NUCLEOTIDE SEQUENCE</scope>
    <source>
        <strain evidence="9">DSM 17368 / JCM 12287 / NRRL B-23963</strain>
    </source>
</reference>
<dbReference type="EMBL" id="CP003156">
    <property type="protein sequence ID" value="AEV32353.1"/>
    <property type="molecule type" value="Genomic_DNA"/>
</dbReference>
<evidence type="ECO:0000259" key="7">
    <source>
        <dbReference type="SMART" id="SM00481"/>
    </source>
</evidence>
<dbReference type="InterPro" id="IPR004805">
    <property type="entry name" value="DnaE2/DnaE/PolC"/>
</dbReference>
<dbReference type="Gene3D" id="1.10.150.870">
    <property type="match status" value="1"/>
</dbReference>
<dbReference type="Pfam" id="PF02811">
    <property type="entry name" value="PHP"/>
    <property type="match status" value="1"/>
</dbReference>
<dbReference type="Pfam" id="PF17657">
    <property type="entry name" value="DNA_pol3_finger"/>
    <property type="match status" value="1"/>
</dbReference>
<gene>
    <name evidence="8" type="ordered locus">Oweho_1356</name>
</gene>
<feature type="domain" description="Polymerase/histidinol phosphatase N-terminal" evidence="7">
    <location>
        <begin position="2"/>
        <end position="67"/>
    </location>
</feature>
<protein>
    <recommendedName>
        <fullName evidence="1">DNA-directed DNA polymerase</fullName>
        <ecNumber evidence="1">2.7.7.7</ecNumber>
    </recommendedName>
</protein>
<organism evidence="8 9">
    <name type="scientific">Owenweeksia hongkongensis (strain DSM 17368 / CIP 108786 / JCM 12287 / NRRL B-23963 / UST20020801)</name>
    <dbReference type="NCBI Taxonomy" id="926562"/>
    <lineage>
        <taxon>Bacteria</taxon>
        <taxon>Pseudomonadati</taxon>
        <taxon>Bacteroidota</taxon>
        <taxon>Flavobacteriia</taxon>
        <taxon>Flavobacteriales</taxon>
        <taxon>Owenweeksiaceae</taxon>
        <taxon>Owenweeksia</taxon>
    </lineage>
</organism>
<dbReference type="HOGENOM" id="CLU_001600_0_1_10"/>
<dbReference type="eggNOG" id="COG0587">
    <property type="taxonomic scope" value="Bacteria"/>
</dbReference>
<dbReference type="GO" id="GO:0008408">
    <property type="term" value="F:3'-5' exonuclease activity"/>
    <property type="evidence" value="ECO:0007669"/>
    <property type="project" value="InterPro"/>
</dbReference>
<keyword evidence="9" id="KW-1185">Reference proteome</keyword>
<dbReference type="Proteomes" id="UP000005631">
    <property type="component" value="Chromosome"/>
</dbReference>
<dbReference type="RefSeq" id="WP_014201709.1">
    <property type="nucleotide sequence ID" value="NC_016599.1"/>
</dbReference>
<evidence type="ECO:0000256" key="2">
    <source>
        <dbReference type="ARBA" id="ARBA00022679"/>
    </source>
</evidence>
<dbReference type="Pfam" id="PF07733">
    <property type="entry name" value="DNA_pol3_alpha"/>
    <property type="match status" value="1"/>
</dbReference>
<evidence type="ECO:0000256" key="6">
    <source>
        <dbReference type="ARBA" id="ARBA00049244"/>
    </source>
</evidence>
<dbReference type="SUPFAM" id="SSF89550">
    <property type="entry name" value="PHP domain-like"/>
    <property type="match status" value="1"/>
</dbReference>
<dbReference type="AlphaFoldDB" id="G8R7K0"/>
<evidence type="ECO:0000256" key="4">
    <source>
        <dbReference type="ARBA" id="ARBA00022705"/>
    </source>
</evidence>
<evidence type="ECO:0000313" key="9">
    <source>
        <dbReference type="Proteomes" id="UP000005631"/>
    </source>
</evidence>
<dbReference type="KEGG" id="oho:Oweho_1356"/>
<evidence type="ECO:0000256" key="5">
    <source>
        <dbReference type="ARBA" id="ARBA00022932"/>
    </source>
</evidence>
<keyword evidence="3" id="KW-0548">Nucleotidyltransferase</keyword>
<keyword evidence="4" id="KW-0235">DNA replication</keyword>
<dbReference type="EC" id="2.7.7.7" evidence="1"/>
<dbReference type="InterPro" id="IPR004013">
    <property type="entry name" value="PHP_dom"/>
</dbReference>
<dbReference type="STRING" id="926562.Oweho_1356"/>